<proteinExistence type="predicted"/>
<evidence type="ECO:0000313" key="10">
    <source>
        <dbReference type="Proteomes" id="UP001648503"/>
    </source>
</evidence>
<evidence type="ECO:0008006" key="11">
    <source>
        <dbReference type="Google" id="ProtNLM"/>
    </source>
</evidence>
<gene>
    <name evidence="9" type="ORF">BASA50_006827</name>
</gene>
<evidence type="ECO:0000256" key="4">
    <source>
        <dbReference type="ARBA" id="ARBA00022777"/>
    </source>
</evidence>
<dbReference type="Pfam" id="PF00069">
    <property type="entry name" value="Pkinase"/>
    <property type="match status" value="1"/>
</dbReference>
<dbReference type="SMART" id="SM00220">
    <property type="entry name" value="S_TKc"/>
    <property type="match status" value="1"/>
</dbReference>
<feature type="binding site" evidence="6">
    <location>
        <position position="50"/>
    </location>
    <ligand>
        <name>ATP</name>
        <dbReference type="ChEBI" id="CHEBI:30616"/>
    </ligand>
</feature>
<evidence type="ECO:0000256" key="6">
    <source>
        <dbReference type="PROSITE-ProRule" id="PRU10141"/>
    </source>
</evidence>
<dbReference type="EMBL" id="JAFCIX010000339">
    <property type="protein sequence ID" value="KAH6594130.1"/>
    <property type="molecule type" value="Genomic_DNA"/>
</dbReference>
<comment type="caution">
    <text evidence="9">The sequence shown here is derived from an EMBL/GenBank/DDBJ whole genome shotgun (WGS) entry which is preliminary data.</text>
</comment>
<evidence type="ECO:0000256" key="3">
    <source>
        <dbReference type="ARBA" id="ARBA00022741"/>
    </source>
</evidence>
<evidence type="ECO:0000259" key="7">
    <source>
        <dbReference type="PROSITE" id="PS50011"/>
    </source>
</evidence>
<evidence type="ECO:0000256" key="5">
    <source>
        <dbReference type="ARBA" id="ARBA00022840"/>
    </source>
</evidence>
<dbReference type="PROSITE" id="PS00107">
    <property type="entry name" value="PROTEIN_KINASE_ATP"/>
    <property type="match status" value="1"/>
</dbReference>
<dbReference type="PROSITE" id="PS00108">
    <property type="entry name" value="PROTEIN_KINASE_ST"/>
    <property type="match status" value="1"/>
</dbReference>
<feature type="domain" description="AGC-kinase C-terminal" evidence="8">
    <location>
        <begin position="280"/>
        <end position="350"/>
    </location>
</feature>
<dbReference type="PROSITE" id="PS50011">
    <property type="entry name" value="PROTEIN_KINASE_DOM"/>
    <property type="match status" value="1"/>
</dbReference>
<keyword evidence="5 6" id="KW-0067">ATP-binding</keyword>
<accession>A0ABQ8F8M7</accession>
<keyword evidence="1" id="KW-0723">Serine/threonine-protein kinase</keyword>
<dbReference type="InterPro" id="IPR008271">
    <property type="entry name" value="Ser/Thr_kinase_AS"/>
</dbReference>
<name>A0ABQ8F8M7_9FUNG</name>
<dbReference type="InterPro" id="IPR011009">
    <property type="entry name" value="Kinase-like_dom_sf"/>
</dbReference>
<protein>
    <recommendedName>
        <fullName evidence="11">Protein kinase domain-containing protein</fullName>
    </recommendedName>
</protein>
<dbReference type="InterPro" id="IPR000719">
    <property type="entry name" value="Prot_kinase_dom"/>
</dbReference>
<keyword evidence="3 6" id="KW-0547">Nucleotide-binding</keyword>
<keyword evidence="4" id="KW-0418">Kinase</keyword>
<evidence type="ECO:0000256" key="2">
    <source>
        <dbReference type="ARBA" id="ARBA00022679"/>
    </source>
</evidence>
<reference evidence="9 10" key="1">
    <citation type="submission" date="2021-02" db="EMBL/GenBank/DDBJ databases">
        <title>Variation within the Batrachochytrium salamandrivorans European outbreak.</title>
        <authorList>
            <person name="Kelly M."/>
            <person name="Pasmans F."/>
            <person name="Shea T.P."/>
            <person name="Munoz J.F."/>
            <person name="Carranza S."/>
            <person name="Cuomo C.A."/>
            <person name="Martel A."/>
        </authorList>
    </citation>
    <scope>NUCLEOTIDE SEQUENCE [LARGE SCALE GENOMIC DNA]</scope>
    <source>
        <strain evidence="9 10">AMFP18/2</strain>
    </source>
</reference>
<feature type="domain" description="Protein kinase" evidence="7">
    <location>
        <begin position="21"/>
        <end position="279"/>
    </location>
</feature>
<dbReference type="PANTHER" id="PTHR24355">
    <property type="entry name" value="G PROTEIN-COUPLED RECEPTOR KINASE/RIBOSOMAL PROTEIN S6 KINASE"/>
    <property type="match status" value="1"/>
</dbReference>
<dbReference type="Gene3D" id="1.10.510.10">
    <property type="entry name" value="Transferase(Phosphotransferase) domain 1"/>
    <property type="match status" value="1"/>
</dbReference>
<evidence type="ECO:0000256" key="1">
    <source>
        <dbReference type="ARBA" id="ARBA00022527"/>
    </source>
</evidence>
<dbReference type="PROSITE" id="PS51285">
    <property type="entry name" value="AGC_KINASE_CTER"/>
    <property type="match status" value="1"/>
</dbReference>
<dbReference type="PANTHER" id="PTHR24355:SF30">
    <property type="entry name" value="SERINE_THREONINE-PROTEIN KINASE 32B ISOFORM X1"/>
    <property type="match status" value="1"/>
</dbReference>
<dbReference type="InterPro" id="IPR017441">
    <property type="entry name" value="Protein_kinase_ATP_BS"/>
</dbReference>
<keyword evidence="2" id="KW-0808">Transferase</keyword>
<keyword evidence="10" id="KW-1185">Reference proteome</keyword>
<evidence type="ECO:0000259" key="8">
    <source>
        <dbReference type="PROSITE" id="PS51285"/>
    </source>
</evidence>
<dbReference type="InterPro" id="IPR000961">
    <property type="entry name" value="AGC-kinase_C"/>
</dbReference>
<dbReference type="Gene3D" id="3.30.200.20">
    <property type="entry name" value="Phosphorylase Kinase, domain 1"/>
    <property type="match status" value="1"/>
</dbReference>
<evidence type="ECO:0000313" key="9">
    <source>
        <dbReference type="EMBL" id="KAH6594130.1"/>
    </source>
</evidence>
<sequence length="708" mass="78796">MGCGVSKASAQPYRTVEIGHFRVNKILGKGSFGKVCVIERLADGHLFALKYSDKEKALRDKAIPYIVQERNMLEEFRHTLICGLRYSFQDEKFMYMILDMMSGGDLRFHIKSRLWNQDETTFVIAEISCALGYLHSHKIVHRDIKPDNILLDADGHAHLSDFNVAIRYVEGKPLRSVAGTEPYMAPEIIIGTGYTMAVDWWSLGVTMFEMVCGERPFRTKLRRKLIRKAKYKFPEPLVGNGTLSELCKSVITAMLQLDPKKRLGNRLNGASTLQNHPLFMNLDWNHINTKTAKPVFVPSMTTSNFKTDATTDDLIDFINQKRRTFQENDVSNSLFRGFSYFDYTLNSTESHEAQTLSFSNKSDPVDFNEYEYTDRVNTTFDTTDSSGINRLQSFLSQLSTKQKVGRSVLSSLGVGGLTQRHSNRSYQMPLEDQPRSILQITASASTAHQISVGCTGPSHVVHLSPLAKSISTGSSLIADNAYNQEPEHPIDNIHDVHDCSVQYHSHPLAHLSCPKEPLDMNYSFAGEGETPAQLCASPLPTSPLVPNFTPTRARSRSLAHPTSMPHPIITSTDPTAEIHGVDPLVAESISRINMGLTSTPYPIRDLDQPIHILHETPSHGNSDVVLQPFEPQCTTKSGIGANTHALTPTTGTIDNKLMAERESNQHHFTPNLSGSMNANSGALEYDMMVPFDRSMVAHVALDSLSENA</sequence>
<dbReference type="Proteomes" id="UP001648503">
    <property type="component" value="Unassembled WGS sequence"/>
</dbReference>
<organism evidence="9 10">
    <name type="scientific">Batrachochytrium salamandrivorans</name>
    <dbReference type="NCBI Taxonomy" id="1357716"/>
    <lineage>
        <taxon>Eukaryota</taxon>
        <taxon>Fungi</taxon>
        <taxon>Fungi incertae sedis</taxon>
        <taxon>Chytridiomycota</taxon>
        <taxon>Chytridiomycota incertae sedis</taxon>
        <taxon>Chytridiomycetes</taxon>
        <taxon>Rhizophydiales</taxon>
        <taxon>Rhizophydiales incertae sedis</taxon>
        <taxon>Batrachochytrium</taxon>
    </lineage>
</organism>
<dbReference type="SUPFAM" id="SSF56112">
    <property type="entry name" value="Protein kinase-like (PK-like)"/>
    <property type="match status" value="1"/>
</dbReference>